<feature type="region of interest" description="Disordered" evidence="7">
    <location>
        <begin position="483"/>
        <end position="506"/>
    </location>
</feature>
<gene>
    <name evidence="10" type="ORF">CHIRRI_LOCUS11975</name>
</gene>
<name>A0A9N9WU01_9DIPT</name>
<evidence type="ECO:0000256" key="5">
    <source>
        <dbReference type="PROSITE-ProRule" id="PRU00042"/>
    </source>
</evidence>
<feature type="domain" description="C2H2-type" evidence="8">
    <location>
        <begin position="432"/>
        <end position="459"/>
    </location>
</feature>
<dbReference type="SMART" id="SM00868">
    <property type="entry name" value="zf-AD"/>
    <property type="match status" value="1"/>
</dbReference>
<organism evidence="10 11">
    <name type="scientific">Chironomus riparius</name>
    <dbReference type="NCBI Taxonomy" id="315576"/>
    <lineage>
        <taxon>Eukaryota</taxon>
        <taxon>Metazoa</taxon>
        <taxon>Ecdysozoa</taxon>
        <taxon>Arthropoda</taxon>
        <taxon>Hexapoda</taxon>
        <taxon>Insecta</taxon>
        <taxon>Pterygota</taxon>
        <taxon>Neoptera</taxon>
        <taxon>Endopterygota</taxon>
        <taxon>Diptera</taxon>
        <taxon>Nematocera</taxon>
        <taxon>Chironomoidea</taxon>
        <taxon>Chironomidae</taxon>
        <taxon>Chironominae</taxon>
        <taxon>Chironomus</taxon>
    </lineage>
</organism>
<evidence type="ECO:0000256" key="7">
    <source>
        <dbReference type="SAM" id="MobiDB-lite"/>
    </source>
</evidence>
<dbReference type="InterPro" id="IPR013087">
    <property type="entry name" value="Znf_C2H2_type"/>
</dbReference>
<proteinExistence type="predicted"/>
<dbReference type="InterPro" id="IPR012934">
    <property type="entry name" value="Znf_AD"/>
</dbReference>
<feature type="binding site" evidence="6">
    <location>
        <position position="51"/>
    </location>
    <ligand>
        <name>Zn(2+)</name>
        <dbReference type="ChEBI" id="CHEBI:29105"/>
    </ligand>
</feature>
<evidence type="ECO:0000256" key="4">
    <source>
        <dbReference type="ARBA" id="ARBA00022833"/>
    </source>
</evidence>
<keyword evidence="4 6" id="KW-0862">Zinc</keyword>
<dbReference type="GO" id="GO:0005634">
    <property type="term" value="C:nucleus"/>
    <property type="evidence" value="ECO:0007669"/>
    <property type="project" value="InterPro"/>
</dbReference>
<feature type="domain" description="C2H2-type" evidence="8">
    <location>
        <begin position="403"/>
        <end position="430"/>
    </location>
</feature>
<dbReference type="SMART" id="SM00355">
    <property type="entry name" value="ZnF_C2H2"/>
    <property type="match status" value="5"/>
</dbReference>
<dbReference type="PANTHER" id="PTHR24379:SF127">
    <property type="entry name" value="BLOODY FINGERS-RELATED"/>
    <property type="match status" value="1"/>
</dbReference>
<feature type="binding site" evidence="6">
    <location>
        <position position="7"/>
    </location>
    <ligand>
        <name>Zn(2+)</name>
        <dbReference type="ChEBI" id="CHEBI:29105"/>
    </ligand>
</feature>
<dbReference type="Gene3D" id="3.30.160.60">
    <property type="entry name" value="Classic Zinc Finger"/>
    <property type="match status" value="2"/>
</dbReference>
<accession>A0A9N9WU01</accession>
<dbReference type="PANTHER" id="PTHR24379">
    <property type="entry name" value="KRAB AND ZINC FINGER DOMAIN-CONTAINING"/>
    <property type="match status" value="1"/>
</dbReference>
<feature type="binding site" evidence="6">
    <location>
        <position position="10"/>
    </location>
    <ligand>
        <name>Zn(2+)</name>
        <dbReference type="ChEBI" id="CHEBI:29105"/>
    </ligand>
</feature>
<dbReference type="Gene3D" id="3.40.1800.20">
    <property type="match status" value="1"/>
</dbReference>
<dbReference type="Pfam" id="PF00096">
    <property type="entry name" value="zf-C2H2"/>
    <property type="match status" value="3"/>
</dbReference>
<dbReference type="Pfam" id="PF13912">
    <property type="entry name" value="zf-C2H2_6"/>
    <property type="match status" value="1"/>
</dbReference>
<feature type="domain" description="C2H2-type" evidence="8">
    <location>
        <begin position="458"/>
        <end position="486"/>
    </location>
</feature>
<dbReference type="GO" id="GO:0000981">
    <property type="term" value="F:DNA-binding transcription factor activity, RNA polymerase II-specific"/>
    <property type="evidence" value="ECO:0007669"/>
    <property type="project" value="TreeGrafter"/>
</dbReference>
<dbReference type="EMBL" id="OU895879">
    <property type="protein sequence ID" value="CAG9809146.1"/>
    <property type="molecule type" value="Genomic_DNA"/>
</dbReference>
<protein>
    <submittedName>
        <fullName evidence="10">Uncharacterized protein</fullName>
    </submittedName>
</protein>
<dbReference type="AlphaFoldDB" id="A0A9N9WU01"/>
<evidence type="ECO:0000256" key="1">
    <source>
        <dbReference type="ARBA" id="ARBA00022723"/>
    </source>
</evidence>
<feature type="domain" description="C2H2-type" evidence="8">
    <location>
        <begin position="374"/>
        <end position="401"/>
    </location>
</feature>
<evidence type="ECO:0000313" key="11">
    <source>
        <dbReference type="Proteomes" id="UP001153620"/>
    </source>
</evidence>
<evidence type="ECO:0000256" key="2">
    <source>
        <dbReference type="ARBA" id="ARBA00022737"/>
    </source>
</evidence>
<dbReference type="Pfam" id="PF07776">
    <property type="entry name" value="zf-AD"/>
    <property type="match status" value="1"/>
</dbReference>
<sequence>MELEKICRLCLTIKKDMRNLFTENIISMLEEFCNVKISKEAGWPNLICSQCVHQVSRCHSFKKRIEKSDEQLKQYIKSLTVIVEEPMIKEITQQRLPEMKTQTMQQHIQEIQIQRPEHQQQMQQHPLIITNLNPTMINGQQLIQTANGQIIQVQGQFVQGPNNTIQMIATNTAQQPQLLQITRPEQDNRLTELIVQPTEMTEPQFYEEIPVVLQSANGQQTIVNLPHHQVQALQQQVQQQVSQMQQVTTSSSEQDEIEIHEVQNYDDDEYGCDDLEEVIEDDTEQEIDASSTNTTYYLHERHPNTDENSSEIDQDQVEEKQLLAEFLSQHTISENPNKHVCNLCQQEFKHMKWLEQHMKSIHSNWIKANCKKQPQCNICHKSFRGPGMLKMHQKTHERENKLPTCSVCGKEFKSKSILYRHRATHFADQKPHICSICNKTFNSNYQLNAHVARHQKNHQCTQCEKCFPSASDLKNHIQQEHNEKKGNEEFMSSSTSIEHARQGLIL</sequence>
<dbReference type="Proteomes" id="UP001153620">
    <property type="component" value="Chromosome 3"/>
</dbReference>
<dbReference type="PROSITE" id="PS51915">
    <property type="entry name" value="ZAD"/>
    <property type="match status" value="1"/>
</dbReference>
<reference evidence="10" key="2">
    <citation type="submission" date="2022-10" db="EMBL/GenBank/DDBJ databases">
        <authorList>
            <consortium name="ENA_rothamsted_submissions"/>
            <consortium name="culmorum"/>
            <person name="King R."/>
        </authorList>
    </citation>
    <scope>NUCLEOTIDE SEQUENCE</scope>
</reference>
<reference evidence="10" key="1">
    <citation type="submission" date="2022-01" db="EMBL/GenBank/DDBJ databases">
        <authorList>
            <person name="King R."/>
        </authorList>
    </citation>
    <scope>NUCLEOTIDE SEQUENCE</scope>
</reference>
<keyword evidence="3 5" id="KW-0863">Zinc-finger</keyword>
<feature type="binding site" evidence="6">
    <location>
        <position position="48"/>
    </location>
    <ligand>
        <name>Zn(2+)</name>
        <dbReference type="ChEBI" id="CHEBI:29105"/>
    </ligand>
</feature>
<dbReference type="PROSITE" id="PS00028">
    <property type="entry name" value="ZINC_FINGER_C2H2_1"/>
    <property type="match status" value="5"/>
</dbReference>
<dbReference type="OrthoDB" id="654211at2759"/>
<keyword evidence="11" id="KW-1185">Reference proteome</keyword>
<keyword evidence="2" id="KW-0677">Repeat</keyword>
<keyword evidence="1 6" id="KW-0479">Metal-binding</keyword>
<evidence type="ECO:0000313" key="10">
    <source>
        <dbReference type="EMBL" id="CAG9809146.1"/>
    </source>
</evidence>
<dbReference type="InterPro" id="IPR036236">
    <property type="entry name" value="Znf_C2H2_sf"/>
</dbReference>
<evidence type="ECO:0000259" key="8">
    <source>
        <dbReference type="PROSITE" id="PS50157"/>
    </source>
</evidence>
<dbReference type="SUPFAM" id="SSF57667">
    <property type="entry name" value="beta-beta-alpha zinc fingers"/>
    <property type="match status" value="2"/>
</dbReference>
<dbReference type="PROSITE" id="PS50157">
    <property type="entry name" value="ZINC_FINGER_C2H2_2"/>
    <property type="match status" value="5"/>
</dbReference>
<feature type="domain" description="C2H2-type" evidence="8">
    <location>
        <begin position="339"/>
        <end position="364"/>
    </location>
</feature>
<evidence type="ECO:0000256" key="6">
    <source>
        <dbReference type="PROSITE-ProRule" id="PRU01263"/>
    </source>
</evidence>
<evidence type="ECO:0000256" key="3">
    <source>
        <dbReference type="ARBA" id="ARBA00022771"/>
    </source>
</evidence>
<evidence type="ECO:0000259" key="9">
    <source>
        <dbReference type="PROSITE" id="PS51915"/>
    </source>
</evidence>
<dbReference type="GO" id="GO:0008270">
    <property type="term" value="F:zinc ion binding"/>
    <property type="evidence" value="ECO:0007669"/>
    <property type="project" value="UniProtKB-UniRule"/>
</dbReference>
<dbReference type="GO" id="GO:0000977">
    <property type="term" value="F:RNA polymerase II transcription regulatory region sequence-specific DNA binding"/>
    <property type="evidence" value="ECO:0007669"/>
    <property type="project" value="TreeGrafter"/>
</dbReference>
<dbReference type="SUPFAM" id="SSF57716">
    <property type="entry name" value="Glucocorticoid receptor-like (DNA-binding domain)"/>
    <property type="match status" value="1"/>
</dbReference>
<feature type="domain" description="ZAD" evidence="9">
    <location>
        <begin position="5"/>
        <end position="75"/>
    </location>
</feature>